<dbReference type="SUPFAM" id="SSF143555">
    <property type="entry name" value="FwdE-like"/>
    <property type="match status" value="1"/>
</dbReference>
<dbReference type="GO" id="GO:0008270">
    <property type="term" value="F:zinc ion binding"/>
    <property type="evidence" value="ECO:0007669"/>
    <property type="project" value="UniProtKB-KW"/>
</dbReference>
<accession>A0A2Z5PQX6</accession>
<dbReference type="EMBL" id="AP011526">
    <property type="protein sequence ID" value="BAP61197.1"/>
    <property type="molecule type" value="Genomic_DNA"/>
</dbReference>
<evidence type="ECO:0000256" key="3">
    <source>
        <dbReference type="ARBA" id="ARBA00022833"/>
    </source>
</evidence>
<dbReference type="PANTHER" id="PTHR39418:SF1">
    <property type="entry name" value="DEHYDROGENASE"/>
    <property type="match status" value="1"/>
</dbReference>
<evidence type="ECO:0000313" key="6">
    <source>
        <dbReference type="EMBL" id="BAP61197.1"/>
    </source>
</evidence>
<dbReference type="KEGG" id="mmak:MMKA1_10800"/>
<reference evidence="6 7" key="1">
    <citation type="submission" date="2009-06" db="EMBL/GenBank/DDBJ databases">
        <title>Molecular Evidence for Microbiologically Influenced Corrosion from genome of Methanogen.</title>
        <authorList>
            <person name="Ito N."/>
            <person name="Tsurumaru H."/>
            <person name="Shimizu A."/>
            <person name="Harada T."/>
            <person name="Hosoyama A."/>
            <person name="Horikawa H."/>
            <person name="Wakai S."/>
            <person name="Sasaki K."/>
            <person name="Nishijima K."/>
            <person name="Ataku H."/>
            <person name="Yamazaki J."/>
            <person name="Mise M."/>
            <person name="Yamazaki S."/>
            <person name="Tanikawa S."/>
            <person name="Harayama S."/>
            <person name="Fujita N."/>
        </authorList>
    </citation>
    <scope>NUCLEOTIDE SEQUENCE [LARGE SCALE GENOMIC DNA]</scope>
    <source>
        <strain evidence="7">KA1 ( NBRC 102054)</strain>
    </source>
</reference>
<evidence type="ECO:0000313" key="7">
    <source>
        <dbReference type="Proteomes" id="UP000264208"/>
    </source>
</evidence>
<evidence type="ECO:0000256" key="2">
    <source>
        <dbReference type="ARBA" id="ARBA00022771"/>
    </source>
</evidence>
<dbReference type="Pfam" id="PF01258">
    <property type="entry name" value="zf-dskA_traR"/>
    <property type="match status" value="1"/>
</dbReference>
<evidence type="ECO:0000256" key="1">
    <source>
        <dbReference type="ARBA" id="ARBA00022723"/>
    </source>
</evidence>
<dbReference type="Gene3D" id="3.30.1330.130">
    <property type="match status" value="1"/>
</dbReference>
<feature type="domain" description="Zinc finger DksA/TraR C4-type" evidence="4">
    <location>
        <begin position="163"/>
        <end position="196"/>
    </location>
</feature>
<keyword evidence="1" id="KW-0479">Metal-binding</keyword>
<feature type="domain" description="Formylmethanofuran dehydrogenase subunit E" evidence="5">
    <location>
        <begin position="44"/>
        <end position="148"/>
    </location>
</feature>
<organism evidence="6 7">
    <name type="scientific">Methanococcus maripaludis KA1</name>
    <dbReference type="NCBI Taxonomy" id="637914"/>
    <lineage>
        <taxon>Archaea</taxon>
        <taxon>Methanobacteriati</taxon>
        <taxon>Methanobacteriota</taxon>
        <taxon>Methanomada group</taxon>
        <taxon>Methanococci</taxon>
        <taxon>Methanococcales</taxon>
        <taxon>Methanococcaceae</taxon>
        <taxon>Methanococcus</taxon>
    </lineage>
</organism>
<name>A0A2Z5PQX6_METMI</name>
<proteinExistence type="predicted"/>
<dbReference type="PANTHER" id="PTHR39418">
    <property type="entry name" value="DEHYDROGENASE-RELATED"/>
    <property type="match status" value="1"/>
</dbReference>
<dbReference type="Proteomes" id="UP000264208">
    <property type="component" value="Chromosome"/>
</dbReference>
<evidence type="ECO:0000259" key="4">
    <source>
        <dbReference type="Pfam" id="PF01258"/>
    </source>
</evidence>
<dbReference type="InterPro" id="IPR000962">
    <property type="entry name" value="Znf_DskA_TraR"/>
</dbReference>
<gene>
    <name evidence="6" type="ORF">MMKA1_10800</name>
</gene>
<dbReference type="InterPro" id="IPR003814">
    <property type="entry name" value="FmdEsu_dom"/>
</dbReference>
<dbReference type="RefSeq" id="WP_231856873.1">
    <property type="nucleotide sequence ID" value="NZ_AP011526.1"/>
</dbReference>
<keyword evidence="2" id="KW-0863">Zinc-finger</keyword>
<keyword evidence="3" id="KW-0862">Zinc</keyword>
<dbReference type="InterPro" id="IPR053194">
    <property type="entry name" value="tRNA_methyltr_O"/>
</dbReference>
<sequence>MENNIIIASDVLSDAVRLESANKETSKIIYELVTEISEQFLKNNAMVVAIVENNSCSIDGIQQMLGCTFGKGNLKFKDNGKHVYTFYSRGNDKALRIYLKYNLSEKVGNFNKKFNEGTLTAEDEKQMFERRKEAIKHLMEAPEEELFDVQWVEIEEPKKARLYPSLTCENCGETFMEIKGRTIDGKIVCKECFQKLVH</sequence>
<dbReference type="Pfam" id="PF02663">
    <property type="entry name" value="FmdE"/>
    <property type="match status" value="1"/>
</dbReference>
<evidence type="ECO:0000259" key="5">
    <source>
        <dbReference type="Pfam" id="PF02663"/>
    </source>
</evidence>
<protein>
    <submittedName>
        <fullName evidence="6">Putative formylmethanofuran dehydrogenase subunit E</fullName>
    </submittedName>
</protein>
<dbReference type="AlphaFoldDB" id="A0A2Z5PQX6"/>
<dbReference type="GeneID" id="41279491"/>